<dbReference type="Pfam" id="PF24692">
    <property type="entry name" value="DUF7659"/>
    <property type="match status" value="1"/>
</dbReference>
<sequence length="163" mass="19339">MISISIVMPASISLRERGMDMETYRQMQARHQKEMNDFPIAFAYNEKQFNDGMNKLGLDPSETDKIVSVFYGAFIRKEDHSALMEMFERHTREERDAFVRNEDDWAYHAFRYELANHEFSYTNDYEPALEACGFTLEELKQYPDLVVSFRRAMRDGMNNDDEE</sequence>
<protein>
    <submittedName>
        <fullName evidence="1">Uncharacterized protein</fullName>
    </submittedName>
</protein>
<organism evidence="1">
    <name type="scientific">Siphoviridae sp. ct96x5</name>
    <dbReference type="NCBI Taxonomy" id="2825367"/>
    <lineage>
        <taxon>Viruses</taxon>
        <taxon>Duplodnaviria</taxon>
        <taxon>Heunggongvirae</taxon>
        <taxon>Uroviricota</taxon>
        <taxon>Caudoviricetes</taxon>
    </lineage>
</organism>
<proteinExistence type="predicted"/>
<evidence type="ECO:0000313" key="1">
    <source>
        <dbReference type="EMBL" id="DAE09589.1"/>
    </source>
</evidence>
<dbReference type="InterPro" id="IPR056076">
    <property type="entry name" value="DUF7659"/>
</dbReference>
<name>A0A8S5PSV0_9CAUD</name>
<reference evidence="1" key="1">
    <citation type="journal article" date="2021" name="Proc. Natl. Acad. Sci. U.S.A.">
        <title>A Catalog of Tens of Thousands of Viruses from Human Metagenomes Reveals Hidden Associations with Chronic Diseases.</title>
        <authorList>
            <person name="Tisza M.J."/>
            <person name="Buck C.B."/>
        </authorList>
    </citation>
    <scope>NUCLEOTIDE SEQUENCE</scope>
    <source>
        <strain evidence="1">Ct96x5</strain>
    </source>
</reference>
<dbReference type="EMBL" id="BK015488">
    <property type="protein sequence ID" value="DAE09589.1"/>
    <property type="molecule type" value="Genomic_DNA"/>
</dbReference>
<accession>A0A8S5PSV0</accession>